<dbReference type="STRING" id="915059.NH26_09090"/>
<dbReference type="Proteomes" id="UP000179797">
    <property type="component" value="Unassembled WGS sequence"/>
</dbReference>
<evidence type="ECO:0000313" key="2">
    <source>
        <dbReference type="Proteomes" id="UP000179797"/>
    </source>
</evidence>
<dbReference type="AlphaFoldDB" id="A0A1S1YZQ9"/>
<dbReference type="InterPro" id="IPR011051">
    <property type="entry name" value="RmlC_Cupin_sf"/>
</dbReference>
<dbReference type="RefSeq" id="WP_044221551.1">
    <property type="nucleotide sequence ID" value="NZ_JRYR02000001.1"/>
</dbReference>
<dbReference type="Gene3D" id="2.60.120.10">
    <property type="entry name" value="Jelly Rolls"/>
    <property type="match status" value="1"/>
</dbReference>
<organism evidence="1 2">
    <name type="scientific">Flammeovirga pacifica</name>
    <dbReference type="NCBI Taxonomy" id="915059"/>
    <lineage>
        <taxon>Bacteria</taxon>
        <taxon>Pseudomonadati</taxon>
        <taxon>Bacteroidota</taxon>
        <taxon>Cytophagia</taxon>
        <taxon>Cytophagales</taxon>
        <taxon>Flammeovirgaceae</taxon>
        <taxon>Flammeovirga</taxon>
    </lineage>
</organism>
<sequence>MKTSSILKEVAFDAQKPVINVLFETDFTKEIRIAMHQGTVMKEHKTKFPIVVELVEGKVDFGVNNEILHLTKGDLLALDGSVPHNLEALENSIIRLTLTKYDTSDRVKSVANQ</sequence>
<dbReference type="InterPro" id="IPR014710">
    <property type="entry name" value="RmlC-like_jellyroll"/>
</dbReference>
<comment type="caution">
    <text evidence="1">The sequence shown here is derived from an EMBL/GenBank/DDBJ whole genome shotgun (WGS) entry which is preliminary data.</text>
</comment>
<keyword evidence="2" id="KW-1185">Reference proteome</keyword>
<dbReference type="SUPFAM" id="SSF51182">
    <property type="entry name" value="RmlC-like cupins"/>
    <property type="match status" value="1"/>
</dbReference>
<evidence type="ECO:0000313" key="1">
    <source>
        <dbReference type="EMBL" id="OHX66499.1"/>
    </source>
</evidence>
<protein>
    <submittedName>
        <fullName evidence="1">Cupin</fullName>
    </submittedName>
</protein>
<dbReference type="OrthoDB" id="997205at2"/>
<proteinExistence type="predicted"/>
<reference evidence="1 2" key="1">
    <citation type="journal article" date="2012" name="Int. J. Syst. Evol. Microbiol.">
        <title>Flammeovirga pacifica sp. nov., isolated from deep-sea sediment.</title>
        <authorList>
            <person name="Xu H."/>
            <person name="Fu Y."/>
            <person name="Yang N."/>
            <person name="Ding Z."/>
            <person name="Lai Q."/>
            <person name="Zeng R."/>
        </authorList>
    </citation>
    <scope>NUCLEOTIDE SEQUENCE [LARGE SCALE GENOMIC DNA]</scope>
    <source>
        <strain evidence="2">DSM 24597 / LMG 26175 / WPAGA1</strain>
    </source>
</reference>
<accession>A0A1S1YZQ9</accession>
<name>A0A1S1YZQ9_FLAPC</name>
<dbReference type="EMBL" id="JRYR02000001">
    <property type="protein sequence ID" value="OHX66499.1"/>
    <property type="molecule type" value="Genomic_DNA"/>
</dbReference>
<gene>
    <name evidence="1" type="ORF">NH26_09090</name>
</gene>